<name>A0A382YNA4_9ZZZZ</name>
<organism evidence="1">
    <name type="scientific">marine metagenome</name>
    <dbReference type="NCBI Taxonomy" id="408172"/>
    <lineage>
        <taxon>unclassified sequences</taxon>
        <taxon>metagenomes</taxon>
        <taxon>ecological metagenomes</taxon>
    </lineage>
</organism>
<gene>
    <name evidence="1" type="ORF">METZ01_LOCUS437650</name>
</gene>
<protein>
    <submittedName>
        <fullName evidence="1">Uncharacterized protein</fullName>
    </submittedName>
</protein>
<reference evidence="1" key="1">
    <citation type="submission" date="2018-05" db="EMBL/GenBank/DDBJ databases">
        <authorList>
            <person name="Lanie J.A."/>
            <person name="Ng W.-L."/>
            <person name="Kazmierczak K.M."/>
            <person name="Andrzejewski T.M."/>
            <person name="Davidsen T.M."/>
            <person name="Wayne K.J."/>
            <person name="Tettelin H."/>
            <person name="Glass J.I."/>
            <person name="Rusch D."/>
            <person name="Podicherti R."/>
            <person name="Tsui H.-C.T."/>
            <person name="Winkler M.E."/>
        </authorList>
    </citation>
    <scope>NUCLEOTIDE SEQUENCE</scope>
</reference>
<dbReference type="AlphaFoldDB" id="A0A382YNA4"/>
<evidence type="ECO:0000313" key="1">
    <source>
        <dbReference type="EMBL" id="SVD84796.1"/>
    </source>
</evidence>
<accession>A0A382YNA4</accession>
<proteinExistence type="predicted"/>
<feature type="non-terminal residue" evidence="1">
    <location>
        <position position="55"/>
    </location>
</feature>
<sequence>MSSGKIEVICPCCETKLQVDKKTGEIIWEEKKEKVMPSLADMVKEHDAHKKEQES</sequence>
<dbReference type="EMBL" id="UINC01177254">
    <property type="protein sequence ID" value="SVD84796.1"/>
    <property type="molecule type" value="Genomic_DNA"/>
</dbReference>